<keyword evidence="1" id="KW-0812">Transmembrane</keyword>
<feature type="transmembrane region" description="Helical" evidence="1">
    <location>
        <begin position="61"/>
        <end position="78"/>
    </location>
</feature>
<evidence type="ECO:0000313" key="2">
    <source>
        <dbReference type="EMBL" id="RBQ22405.1"/>
    </source>
</evidence>
<sequence length="85" mass="9229">MLYLGPVIFGFILGLVVGIRVKNNPNSNIKFTTGFYIIIFIVALIVAWYSGPYPFFDDVPISTAFISGTIGLIAGSLIRKISGTQ</sequence>
<protein>
    <recommendedName>
        <fullName evidence="4">Energy-converting hydrogenase B subunit J</fullName>
    </recommendedName>
</protein>
<dbReference type="Proteomes" id="UP000253099">
    <property type="component" value="Unassembled WGS sequence"/>
</dbReference>
<proteinExistence type="predicted"/>
<reference evidence="2 3" key="1">
    <citation type="submission" date="2018-06" db="EMBL/GenBank/DDBJ databases">
        <title>Genomic insight into two independent archaeal endosymbiosis events.</title>
        <authorList>
            <person name="Lind A.E."/>
            <person name="Lewis W.H."/>
            <person name="Spang A."/>
            <person name="Guy L."/>
            <person name="Embley M.T."/>
            <person name="Ettema T.J.G."/>
        </authorList>
    </citation>
    <scope>NUCLEOTIDE SEQUENCE [LARGE SCALE GENOMIC DNA]</scope>
    <source>
        <strain evidence="2">NOE</strain>
    </source>
</reference>
<keyword evidence="1" id="KW-1133">Transmembrane helix</keyword>
<gene>
    <name evidence="2" type="ORF">ALNOE001_21520</name>
</gene>
<dbReference type="EMBL" id="NIZT01000070">
    <property type="protein sequence ID" value="RBQ22405.1"/>
    <property type="molecule type" value="Genomic_DNA"/>
</dbReference>
<organism evidence="2 3">
    <name type="scientific">Candidatus Methanobinarius endosymbioticus</name>
    <dbReference type="NCBI Taxonomy" id="2006182"/>
    <lineage>
        <taxon>Archaea</taxon>
        <taxon>Methanobacteriati</taxon>
        <taxon>Methanobacteriota</taxon>
        <taxon>Methanomada group</taxon>
        <taxon>Methanobacteria</taxon>
        <taxon>Methanobacteriales</taxon>
        <taxon>Methanobacteriaceae</taxon>
        <taxon>Candidatus Methanobinarius</taxon>
    </lineage>
</organism>
<accession>A0A366M898</accession>
<dbReference type="AlphaFoldDB" id="A0A366M898"/>
<evidence type="ECO:0000256" key="1">
    <source>
        <dbReference type="SAM" id="Phobius"/>
    </source>
</evidence>
<feature type="transmembrane region" description="Helical" evidence="1">
    <location>
        <begin position="6"/>
        <end position="21"/>
    </location>
</feature>
<evidence type="ECO:0008006" key="4">
    <source>
        <dbReference type="Google" id="ProtNLM"/>
    </source>
</evidence>
<keyword evidence="3" id="KW-1185">Reference proteome</keyword>
<name>A0A366M898_9EURY</name>
<comment type="caution">
    <text evidence="2">The sequence shown here is derived from an EMBL/GenBank/DDBJ whole genome shotgun (WGS) entry which is preliminary data.</text>
</comment>
<evidence type="ECO:0000313" key="3">
    <source>
        <dbReference type="Proteomes" id="UP000253099"/>
    </source>
</evidence>
<feature type="transmembrane region" description="Helical" evidence="1">
    <location>
        <begin position="33"/>
        <end position="49"/>
    </location>
</feature>
<keyword evidence="1" id="KW-0472">Membrane</keyword>